<dbReference type="EMBL" id="BQNB010018694">
    <property type="protein sequence ID" value="GJT77237.1"/>
    <property type="molecule type" value="Genomic_DNA"/>
</dbReference>
<dbReference type="Pfam" id="PF13976">
    <property type="entry name" value="gag_pre-integrs"/>
    <property type="match status" value="1"/>
</dbReference>
<dbReference type="GO" id="GO:0003964">
    <property type="term" value="F:RNA-directed DNA polymerase activity"/>
    <property type="evidence" value="ECO:0007669"/>
    <property type="project" value="UniProtKB-KW"/>
</dbReference>
<keyword evidence="3" id="KW-0695">RNA-directed DNA polymerase</keyword>
<keyword evidence="4" id="KW-1185">Reference proteome</keyword>
<evidence type="ECO:0000259" key="2">
    <source>
        <dbReference type="Pfam" id="PF13976"/>
    </source>
</evidence>
<accession>A0ABQ5GNJ7</accession>
<sequence>MESLHLSLSRAIEAEIFKGIKIGSSLNISHLFYADDAVFIGEWSIANLSGITHILHCFSLLSSLSINLKKSHLLGVGIRSEDVNAAALYFGCSTMKTPFKYLGVMVGGNSSTLQAWDDTIGKLKARLSNWKLKTLSVGGRLTLLKSVLGSTPIYNMSIYKVPKSVLQTMESIRRNFFNGVQCDERKIVWIKWAKVLASKKYGGLGVSSFYALNRALLFKWVWRFISRDNSLWCRLIMSMHGSSLYKLSPFRYSTWKSIIREVHMLKDRGVDLISHCHIRVGNGLRTQFWNEVWIGDTQLRVMFPRIYALEINKDCTVADKLQFSVTSSLRRSVRGGVESSQLALLQTYIEGTLLSNMEDRWVWDLNGEGVFRVKDVRILLDECFLPKAPTATRWVKYVPIKINVFAWKVFLDRLPTRSNLQHRGVLVSDLLCPLCSSAQEDSSHLFFSCRLATDIVRLVCRWWNLSWTPLGSYADWLNWFNSIRLSSKVKDLLEGVLYITWWSVWMFRNQLLFSSKAPRKDVIFDDILPQVRRPLYLMPLLPGRFMIPLRVAETWTQHTWHQRLRHPGSEVLRCLVFHNFISCNKEKPPVLCHACQFGKHMRLPFVSSNTVVTACFDIIHSDAWTSPILSLPDFKYYSYSASHFTCVFDVTFIKSYRDAFSDLNWQNVMRDEYNALIKNRTWILVPLPTDANNVRCVWLCRHKYLANGTLSRYKARLVENGSTQLEGVDVDE</sequence>
<evidence type="ECO:0000313" key="4">
    <source>
        <dbReference type="Proteomes" id="UP001151760"/>
    </source>
</evidence>
<dbReference type="PANTHER" id="PTHR33116">
    <property type="entry name" value="REVERSE TRANSCRIPTASE ZINC-BINDING DOMAIN-CONTAINING PROTEIN-RELATED-RELATED"/>
    <property type="match status" value="1"/>
</dbReference>
<dbReference type="Pfam" id="PF13966">
    <property type="entry name" value="zf-RVT"/>
    <property type="match status" value="1"/>
</dbReference>
<keyword evidence="3" id="KW-0808">Transferase</keyword>
<feature type="domain" description="GAG-pre-integrase" evidence="2">
    <location>
        <begin position="558"/>
        <end position="600"/>
    </location>
</feature>
<evidence type="ECO:0000259" key="1">
    <source>
        <dbReference type="Pfam" id="PF13966"/>
    </source>
</evidence>
<reference evidence="3" key="2">
    <citation type="submission" date="2022-01" db="EMBL/GenBank/DDBJ databases">
        <authorList>
            <person name="Yamashiro T."/>
            <person name="Shiraishi A."/>
            <person name="Satake H."/>
            <person name="Nakayama K."/>
        </authorList>
    </citation>
    <scope>NUCLEOTIDE SEQUENCE</scope>
</reference>
<dbReference type="InterPro" id="IPR025724">
    <property type="entry name" value="GAG-pre-integrase_dom"/>
</dbReference>
<proteinExistence type="predicted"/>
<comment type="caution">
    <text evidence="3">The sequence shown here is derived from an EMBL/GenBank/DDBJ whole genome shotgun (WGS) entry which is preliminary data.</text>
</comment>
<protein>
    <submittedName>
        <fullName evidence="3">RNA-directed DNA polymerase, eukaryota</fullName>
    </submittedName>
</protein>
<keyword evidence="3" id="KW-0548">Nucleotidyltransferase</keyword>
<feature type="domain" description="Reverse transcriptase zinc-binding" evidence="1">
    <location>
        <begin position="391"/>
        <end position="454"/>
    </location>
</feature>
<dbReference type="Proteomes" id="UP001151760">
    <property type="component" value="Unassembled WGS sequence"/>
</dbReference>
<dbReference type="PANTHER" id="PTHR33116:SF79">
    <property type="entry name" value="REVERSE TRANSCRIPTASE DOMAIN, ZINC FINGER, CCHC-TYPE-RELATED"/>
    <property type="match status" value="1"/>
</dbReference>
<reference evidence="3" key="1">
    <citation type="journal article" date="2022" name="Int. J. Mol. Sci.">
        <title>Draft Genome of Tanacetum Coccineum: Genomic Comparison of Closely Related Tanacetum-Family Plants.</title>
        <authorList>
            <person name="Yamashiro T."/>
            <person name="Shiraishi A."/>
            <person name="Nakayama K."/>
            <person name="Satake H."/>
        </authorList>
    </citation>
    <scope>NUCLEOTIDE SEQUENCE</scope>
</reference>
<dbReference type="InterPro" id="IPR026960">
    <property type="entry name" value="RVT-Znf"/>
</dbReference>
<name>A0ABQ5GNJ7_9ASTR</name>
<organism evidence="3 4">
    <name type="scientific">Tanacetum coccineum</name>
    <dbReference type="NCBI Taxonomy" id="301880"/>
    <lineage>
        <taxon>Eukaryota</taxon>
        <taxon>Viridiplantae</taxon>
        <taxon>Streptophyta</taxon>
        <taxon>Embryophyta</taxon>
        <taxon>Tracheophyta</taxon>
        <taxon>Spermatophyta</taxon>
        <taxon>Magnoliopsida</taxon>
        <taxon>eudicotyledons</taxon>
        <taxon>Gunneridae</taxon>
        <taxon>Pentapetalae</taxon>
        <taxon>asterids</taxon>
        <taxon>campanulids</taxon>
        <taxon>Asterales</taxon>
        <taxon>Asteraceae</taxon>
        <taxon>Asteroideae</taxon>
        <taxon>Anthemideae</taxon>
        <taxon>Anthemidinae</taxon>
        <taxon>Tanacetum</taxon>
    </lineage>
</organism>
<evidence type="ECO:0000313" key="3">
    <source>
        <dbReference type="EMBL" id="GJT77237.1"/>
    </source>
</evidence>
<gene>
    <name evidence="3" type="ORF">Tco_1043962</name>
</gene>